<feature type="transmembrane region" description="Helical" evidence="2">
    <location>
        <begin position="65"/>
        <end position="83"/>
    </location>
</feature>
<keyword evidence="4" id="KW-1185">Reference proteome</keyword>
<dbReference type="EMBL" id="JAXCGZ010022838">
    <property type="protein sequence ID" value="KAK7022821.1"/>
    <property type="molecule type" value="Genomic_DNA"/>
</dbReference>
<accession>A0AAN8ZTH4</accession>
<feature type="transmembrane region" description="Helical" evidence="2">
    <location>
        <begin position="135"/>
        <end position="154"/>
    </location>
</feature>
<keyword evidence="2" id="KW-0812">Transmembrane</keyword>
<keyword evidence="2" id="KW-1133">Transmembrane helix</keyword>
<dbReference type="Pfam" id="PF03137">
    <property type="entry name" value="OATP"/>
    <property type="match status" value="1"/>
</dbReference>
<dbReference type="GO" id="GO:0015347">
    <property type="term" value="F:sodium-independent organic anion transmembrane transporter activity"/>
    <property type="evidence" value="ECO:0007669"/>
    <property type="project" value="TreeGrafter"/>
</dbReference>
<dbReference type="GO" id="GO:0016323">
    <property type="term" value="C:basolateral plasma membrane"/>
    <property type="evidence" value="ECO:0007669"/>
    <property type="project" value="TreeGrafter"/>
</dbReference>
<feature type="transmembrane region" description="Helical" evidence="2">
    <location>
        <begin position="103"/>
        <end position="123"/>
    </location>
</feature>
<dbReference type="PANTHER" id="PTHR11388:SF76">
    <property type="entry name" value="SOLUTE CARRIER ORGANIC ANION TRANSPORTER FAMILY MEMBER"/>
    <property type="match status" value="1"/>
</dbReference>
<gene>
    <name evidence="3" type="ORF">SK128_011859</name>
</gene>
<dbReference type="InterPro" id="IPR004156">
    <property type="entry name" value="OATP"/>
</dbReference>
<keyword evidence="2" id="KW-0472">Membrane</keyword>
<sequence>MRPREYLKRFQKHELGKTQEQIEEQSQKERQIEALLHTDEDIRNSRCGIGYFKPKWLQHLALKEFYIVVYCMVGITQGMFFSYTTAVLSTLEKRFKLTSKKTGIFLSGNDISSIILCIFLGYYCNYGHRTRWMGFGIILAAASGFIAALPHFIYGPGETALQFARASSLPYSSNDDSLALNITGFTSKQ</sequence>
<reference evidence="3 4" key="1">
    <citation type="submission" date="2023-11" db="EMBL/GenBank/DDBJ databases">
        <title>Halocaridina rubra genome assembly.</title>
        <authorList>
            <person name="Smith C."/>
        </authorList>
    </citation>
    <scope>NUCLEOTIDE SEQUENCE [LARGE SCALE GENOMIC DNA]</scope>
    <source>
        <strain evidence="3">EP-1</strain>
        <tissue evidence="3">Whole</tissue>
    </source>
</reference>
<proteinExistence type="predicted"/>
<comment type="caution">
    <text evidence="3">The sequence shown here is derived from an EMBL/GenBank/DDBJ whole genome shotgun (WGS) entry which is preliminary data.</text>
</comment>
<dbReference type="Proteomes" id="UP001381693">
    <property type="component" value="Unassembled WGS sequence"/>
</dbReference>
<dbReference type="PANTHER" id="PTHR11388">
    <property type="entry name" value="ORGANIC ANION TRANSPORTER"/>
    <property type="match status" value="1"/>
</dbReference>
<evidence type="ECO:0000313" key="4">
    <source>
        <dbReference type="Proteomes" id="UP001381693"/>
    </source>
</evidence>
<feature type="non-terminal residue" evidence="3">
    <location>
        <position position="189"/>
    </location>
</feature>
<dbReference type="Gene3D" id="1.20.1250.20">
    <property type="entry name" value="MFS general substrate transporter like domains"/>
    <property type="match status" value="1"/>
</dbReference>
<organism evidence="3 4">
    <name type="scientific">Halocaridina rubra</name>
    <name type="common">Hawaiian red shrimp</name>
    <dbReference type="NCBI Taxonomy" id="373956"/>
    <lineage>
        <taxon>Eukaryota</taxon>
        <taxon>Metazoa</taxon>
        <taxon>Ecdysozoa</taxon>
        <taxon>Arthropoda</taxon>
        <taxon>Crustacea</taxon>
        <taxon>Multicrustacea</taxon>
        <taxon>Malacostraca</taxon>
        <taxon>Eumalacostraca</taxon>
        <taxon>Eucarida</taxon>
        <taxon>Decapoda</taxon>
        <taxon>Pleocyemata</taxon>
        <taxon>Caridea</taxon>
        <taxon>Atyoidea</taxon>
        <taxon>Atyidae</taxon>
        <taxon>Halocaridina</taxon>
    </lineage>
</organism>
<dbReference type="AlphaFoldDB" id="A0AAN8ZTH4"/>
<keyword evidence="1" id="KW-1015">Disulfide bond</keyword>
<evidence type="ECO:0000256" key="1">
    <source>
        <dbReference type="ARBA" id="ARBA00023157"/>
    </source>
</evidence>
<name>A0AAN8ZTH4_HALRR</name>
<evidence type="ECO:0000256" key="2">
    <source>
        <dbReference type="SAM" id="Phobius"/>
    </source>
</evidence>
<evidence type="ECO:0000313" key="3">
    <source>
        <dbReference type="EMBL" id="KAK7022821.1"/>
    </source>
</evidence>
<protein>
    <submittedName>
        <fullName evidence="3">Uncharacterized protein</fullName>
    </submittedName>
</protein>
<dbReference type="InterPro" id="IPR036259">
    <property type="entry name" value="MFS_trans_sf"/>
</dbReference>
<dbReference type="SUPFAM" id="SSF103473">
    <property type="entry name" value="MFS general substrate transporter"/>
    <property type="match status" value="1"/>
</dbReference>
<dbReference type="GO" id="GO:0043252">
    <property type="term" value="P:sodium-independent organic anion transport"/>
    <property type="evidence" value="ECO:0007669"/>
    <property type="project" value="TreeGrafter"/>
</dbReference>